<organism evidence="2 3">
    <name type="scientific">Streptomyces zinciresistens K42</name>
    <dbReference type="NCBI Taxonomy" id="700597"/>
    <lineage>
        <taxon>Bacteria</taxon>
        <taxon>Bacillati</taxon>
        <taxon>Actinomycetota</taxon>
        <taxon>Actinomycetes</taxon>
        <taxon>Kitasatosporales</taxon>
        <taxon>Streptomycetaceae</taxon>
        <taxon>Streptomyces</taxon>
    </lineage>
</organism>
<evidence type="ECO:0000313" key="3">
    <source>
        <dbReference type="Proteomes" id="UP000004217"/>
    </source>
</evidence>
<comment type="caution">
    <text evidence="2">The sequence shown here is derived from an EMBL/GenBank/DDBJ whole genome shotgun (WGS) entry which is preliminary data.</text>
</comment>
<feature type="compositionally biased region" description="Polar residues" evidence="1">
    <location>
        <begin position="761"/>
        <end position="771"/>
    </location>
</feature>
<evidence type="ECO:0008006" key="4">
    <source>
        <dbReference type="Google" id="ProtNLM"/>
    </source>
</evidence>
<evidence type="ECO:0000256" key="1">
    <source>
        <dbReference type="SAM" id="MobiDB-lite"/>
    </source>
</evidence>
<dbReference type="InterPro" id="IPR027417">
    <property type="entry name" value="P-loop_NTPase"/>
</dbReference>
<feature type="region of interest" description="Disordered" evidence="1">
    <location>
        <begin position="750"/>
        <end position="771"/>
    </location>
</feature>
<gene>
    <name evidence="2" type="ORF">SZN_06556</name>
</gene>
<dbReference type="Gene3D" id="3.40.50.300">
    <property type="entry name" value="P-loop containing nucleotide triphosphate hydrolases"/>
    <property type="match status" value="1"/>
</dbReference>
<dbReference type="PATRIC" id="fig|700597.3.peg.1273"/>
<protein>
    <recommendedName>
        <fullName evidence="4">FtsK domain-containing protein</fullName>
    </recommendedName>
</protein>
<feature type="region of interest" description="Disordered" evidence="1">
    <location>
        <begin position="709"/>
        <end position="729"/>
    </location>
</feature>
<name>G2G749_9ACTN</name>
<accession>G2G749</accession>
<dbReference type="EMBL" id="AGBF01000012">
    <property type="protein sequence ID" value="EGX60590.1"/>
    <property type="molecule type" value="Genomic_DNA"/>
</dbReference>
<dbReference type="AlphaFoldDB" id="G2G749"/>
<reference evidence="2 3" key="1">
    <citation type="submission" date="2011-08" db="EMBL/GenBank/DDBJ databases">
        <authorList>
            <person name="Lin Y."/>
            <person name="Hao X."/>
            <person name="Johnstone L."/>
            <person name="Miller S.J."/>
            <person name="Wei G."/>
            <person name="Rensing C."/>
        </authorList>
    </citation>
    <scope>NUCLEOTIDE SEQUENCE [LARGE SCALE GENOMIC DNA]</scope>
    <source>
        <strain evidence="2 3">K42</strain>
    </source>
</reference>
<dbReference type="Proteomes" id="UP000004217">
    <property type="component" value="Unassembled WGS sequence"/>
</dbReference>
<keyword evidence="3" id="KW-1185">Reference proteome</keyword>
<evidence type="ECO:0000313" key="2">
    <source>
        <dbReference type="EMBL" id="EGX60590.1"/>
    </source>
</evidence>
<sequence length="771" mass="82233">MENFMSMRHWDWSAPSGGHPALLGYATETAASMVMLAPLTGLPWYASAISLSSAALAGIAYDARQGTTSSTLITRAASWFTATTWTSWALASAPLGTTGWAVGAGLGAIGLALNAGASRSEPTRKERKALLKLRRESVGILRAWEDRLARVARIEGCEGVDINWWPAKVGYTVEINLPAGGTTADDLNGYGPKFAADMRLPDGCGVDIYPGANRGTILVEVTLEDVMSKDIPYPEDFSELTITERFPIGLHRNGQYALGALCNDCGVLIGETDAGKTNQLRVVTAQLARMPDALIWAIDTTGGGVALPWLTPFATEGTAVAPIIDWIANNDDEARLMTNLAIEGIAARKAGYQRLMREKKTDNKLPVSHEIPAVIILVDETASLPHDVKENLDRIVNEGRAMRVRVLICGLRATQDVITAAMKLQAKWRVGMTVSDPEELAYLFPGYIKIDPKDAPVAGSGWNMHTRLGPRKPSPFKGWHIYDEITDKVCAATAGRRPTLDAITLDVPAGVAYPGRWARTLPVLYKGQQLTEAAQRVIDEAGEIIEAAALLADLPEPATASAPAAGNAAAGTPSGYEAFGGGTAELFAAVEANINGSAAGATPAAAPVQPVPAAAAATIVPPPAPRIDPRELGWELLVAAGSDGYEPKQLHAVLSEMMDKMLGDGASVPAPRTVGGWLKKWAEEGKALADTSGQYTRYFARTCTPGRSLGSATRATGRRRPRRTSTAWSPMEGSCRMTITSICWAPTPSWDHRSPPDSHACRSSSWNSRIR</sequence>
<feature type="compositionally biased region" description="Basic and acidic residues" evidence="1">
    <location>
        <begin position="750"/>
        <end position="760"/>
    </location>
</feature>
<proteinExistence type="predicted"/>